<dbReference type="InterPro" id="IPR036249">
    <property type="entry name" value="Thioredoxin-like_sf"/>
</dbReference>
<sequence>MNRRTLVVIISALLLAAFAAAAFFYQGATPPPQKQAAPTAQGASALVRSHSPVLGPVNAPVTIVEFFDPSCEACRAFYPPVKKILAENPNDVRLVLRYVLFHRGSEEVSRLLEASRKQELFPQVLEAVLIAQPGWHDDPEVAKAWEAAASVGLDIDKARTDMNLPAVDAVLKTDMQDVETVGIRGTPTFFVNGQPLTEFGPEPLRQLVLSELAKARQ</sequence>
<dbReference type="STRING" id="797277.SAMN05216198_1599"/>
<dbReference type="Gene3D" id="3.40.30.10">
    <property type="entry name" value="Glutaredoxin"/>
    <property type="match status" value="1"/>
</dbReference>
<evidence type="ECO:0000313" key="8">
    <source>
        <dbReference type="EMBL" id="SDS27918.1"/>
    </source>
</evidence>
<reference evidence="9" key="1">
    <citation type="submission" date="2016-10" db="EMBL/GenBank/DDBJ databases">
        <authorList>
            <person name="Varghese N."/>
            <person name="Submissions S."/>
        </authorList>
    </citation>
    <scope>NUCLEOTIDE SEQUENCE [LARGE SCALE GENOMIC DNA]</scope>
    <source>
        <strain evidence="9">2SM5</strain>
    </source>
</reference>
<feature type="domain" description="Thioredoxin" evidence="7">
    <location>
        <begin position="25"/>
        <end position="213"/>
    </location>
</feature>
<feature type="chain" id="PRO_5009258161" evidence="6">
    <location>
        <begin position="22"/>
        <end position="217"/>
    </location>
</feature>
<proteinExistence type="inferred from homology"/>
<dbReference type="PANTHER" id="PTHR13887">
    <property type="entry name" value="GLUTATHIONE S-TRANSFERASE KAPPA"/>
    <property type="match status" value="1"/>
</dbReference>
<evidence type="ECO:0000256" key="4">
    <source>
        <dbReference type="ARBA" id="ARBA00023157"/>
    </source>
</evidence>
<dbReference type="SUPFAM" id="SSF52833">
    <property type="entry name" value="Thioredoxin-like"/>
    <property type="match status" value="1"/>
</dbReference>
<dbReference type="EMBL" id="LT629748">
    <property type="protein sequence ID" value="SDS27918.1"/>
    <property type="molecule type" value="Genomic_DNA"/>
</dbReference>
<organism evidence="8 9">
    <name type="scientific">Halopseudomonas litoralis</name>
    <dbReference type="NCBI Taxonomy" id="797277"/>
    <lineage>
        <taxon>Bacteria</taxon>
        <taxon>Pseudomonadati</taxon>
        <taxon>Pseudomonadota</taxon>
        <taxon>Gammaproteobacteria</taxon>
        <taxon>Pseudomonadales</taxon>
        <taxon>Pseudomonadaceae</taxon>
        <taxon>Halopseudomonas</taxon>
    </lineage>
</organism>
<dbReference type="OrthoDB" id="9780340at2"/>
<accession>A0A1H1QWP3</accession>
<dbReference type="PANTHER" id="PTHR13887:SF14">
    <property type="entry name" value="DISULFIDE BOND FORMATION PROTEIN D"/>
    <property type="match status" value="1"/>
</dbReference>
<keyword evidence="8" id="KW-0413">Isomerase</keyword>
<evidence type="ECO:0000313" key="9">
    <source>
        <dbReference type="Proteomes" id="UP000243426"/>
    </source>
</evidence>
<evidence type="ECO:0000256" key="1">
    <source>
        <dbReference type="ARBA" id="ARBA00005791"/>
    </source>
</evidence>
<name>A0A1H1QWP3_9GAMM</name>
<evidence type="ECO:0000256" key="6">
    <source>
        <dbReference type="SAM" id="SignalP"/>
    </source>
</evidence>
<keyword evidence="9" id="KW-1185">Reference proteome</keyword>
<gene>
    <name evidence="8" type="ORF">SAMN05216198_1599</name>
</gene>
<dbReference type="Proteomes" id="UP000243426">
    <property type="component" value="Chromosome I"/>
</dbReference>
<evidence type="ECO:0000259" key="7">
    <source>
        <dbReference type="PROSITE" id="PS51352"/>
    </source>
</evidence>
<dbReference type="PROSITE" id="PS51352">
    <property type="entry name" value="THIOREDOXIN_2"/>
    <property type="match status" value="1"/>
</dbReference>
<comment type="similarity">
    <text evidence="1">Belongs to the thioredoxin family. DsbA subfamily.</text>
</comment>
<dbReference type="RefSeq" id="WP_090272815.1">
    <property type="nucleotide sequence ID" value="NZ_LT629748.1"/>
</dbReference>
<keyword evidence="2 6" id="KW-0732">Signal</keyword>
<dbReference type="Pfam" id="PF13462">
    <property type="entry name" value="Thioredoxin_4"/>
    <property type="match status" value="1"/>
</dbReference>
<dbReference type="InterPro" id="IPR013766">
    <property type="entry name" value="Thioredoxin_domain"/>
</dbReference>
<dbReference type="AlphaFoldDB" id="A0A1H1QWP3"/>
<dbReference type="InterPro" id="IPR012336">
    <property type="entry name" value="Thioredoxin-like_fold"/>
</dbReference>
<keyword evidence="5" id="KW-0676">Redox-active center</keyword>
<evidence type="ECO:0000256" key="3">
    <source>
        <dbReference type="ARBA" id="ARBA00023002"/>
    </source>
</evidence>
<evidence type="ECO:0000256" key="2">
    <source>
        <dbReference type="ARBA" id="ARBA00022729"/>
    </source>
</evidence>
<feature type="signal peptide" evidence="6">
    <location>
        <begin position="1"/>
        <end position="21"/>
    </location>
</feature>
<keyword evidence="4" id="KW-1015">Disulfide bond</keyword>
<protein>
    <submittedName>
        <fullName evidence="8">Protein-disulfide isomerase</fullName>
    </submittedName>
</protein>
<dbReference type="GO" id="GO:0016491">
    <property type="term" value="F:oxidoreductase activity"/>
    <property type="evidence" value="ECO:0007669"/>
    <property type="project" value="UniProtKB-KW"/>
</dbReference>
<keyword evidence="3" id="KW-0560">Oxidoreductase</keyword>
<dbReference type="GO" id="GO:0016853">
    <property type="term" value="F:isomerase activity"/>
    <property type="evidence" value="ECO:0007669"/>
    <property type="project" value="UniProtKB-KW"/>
</dbReference>
<evidence type="ECO:0000256" key="5">
    <source>
        <dbReference type="ARBA" id="ARBA00023284"/>
    </source>
</evidence>